<dbReference type="InterPro" id="IPR025662">
    <property type="entry name" value="Sigma_54_int_dom_ATP-bd_1"/>
</dbReference>
<evidence type="ECO:0000313" key="8">
    <source>
        <dbReference type="EMBL" id="GBF33597.1"/>
    </source>
</evidence>
<dbReference type="EMBL" id="BFAV01000104">
    <property type="protein sequence ID" value="GBF33597.1"/>
    <property type="molecule type" value="Genomic_DNA"/>
</dbReference>
<evidence type="ECO:0000256" key="3">
    <source>
        <dbReference type="ARBA" id="ARBA00023015"/>
    </source>
</evidence>
<dbReference type="Gene3D" id="3.30.450.20">
    <property type="entry name" value="PAS domain"/>
    <property type="match status" value="1"/>
</dbReference>
<dbReference type="PRINTS" id="PR01590">
    <property type="entry name" value="HTHFIS"/>
</dbReference>
<keyword evidence="8" id="KW-0456">Lyase</keyword>
<evidence type="ECO:0000259" key="6">
    <source>
        <dbReference type="PROSITE" id="PS50045"/>
    </source>
</evidence>
<organism evidence="8 9">
    <name type="scientific">Desulfocucumis palustris</name>
    <dbReference type="NCBI Taxonomy" id="1898651"/>
    <lineage>
        <taxon>Bacteria</taxon>
        <taxon>Bacillati</taxon>
        <taxon>Bacillota</taxon>
        <taxon>Clostridia</taxon>
        <taxon>Eubacteriales</taxon>
        <taxon>Desulfocucumaceae</taxon>
        <taxon>Desulfocucumis</taxon>
    </lineage>
</organism>
<evidence type="ECO:0000256" key="1">
    <source>
        <dbReference type="ARBA" id="ARBA00022741"/>
    </source>
</evidence>
<evidence type="ECO:0000313" key="9">
    <source>
        <dbReference type="Proteomes" id="UP000239549"/>
    </source>
</evidence>
<dbReference type="SMART" id="SM00091">
    <property type="entry name" value="PAS"/>
    <property type="match status" value="1"/>
</dbReference>
<dbReference type="InterPro" id="IPR027417">
    <property type="entry name" value="P-loop_NTPase"/>
</dbReference>
<dbReference type="PROSITE" id="PS50045">
    <property type="entry name" value="SIGMA54_INTERACT_4"/>
    <property type="match status" value="1"/>
</dbReference>
<dbReference type="SMART" id="SM00382">
    <property type="entry name" value="AAA"/>
    <property type="match status" value="1"/>
</dbReference>
<dbReference type="RefSeq" id="WP_104371964.1">
    <property type="nucleotide sequence ID" value="NZ_BFAV01000104.1"/>
</dbReference>
<feature type="domain" description="PAS" evidence="7">
    <location>
        <begin position="38"/>
        <end position="108"/>
    </location>
</feature>
<dbReference type="OrthoDB" id="9803970at2"/>
<keyword evidence="3" id="KW-0805">Transcription regulation</keyword>
<accession>A0A2L2XBC3</accession>
<evidence type="ECO:0000256" key="4">
    <source>
        <dbReference type="ARBA" id="ARBA00023125"/>
    </source>
</evidence>
<keyword evidence="9" id="KW-1185">Reference proteome</keyword>
<dbReference type="AlphaFoldDB" id="A0A2L2XBC3"/>
<dbReference type="Pfam" id="PF13426">
    <property type="entry name" value="PAS_9"/>
    <property type="match status" value="1"/>
</dbReference>
<gene>
    <name evidence="8" type="ORF">DCCM_2703</name>
</gene>
<dbReference type="PROSITE" id="PS00675">
    <property type="entry name" value="SIGMA54_INTERACT_1"/>
    <property type="match status" value="1"/>
</dbReference>
<dbReference type="GO" id="GO:0016829">
    <property type="term" value="F:lyase activity"/>
    <property type="evidence" value="ECO:0007669"/>
    <property type="project" value="UniProtKB-KW"/>
</dbReference>
<dbReference type="SUPFAM" id="SSF55785">
    <property type="entry name" value="PYP-like sensor domain (PAS domain)"/>
    <property type="match status" value="1"/>
</dbReference>
<dbReference type="InterPro" id="IPR002078">
    <property type="entry name" value="Sigma_54_int"/>
</dbReference>
<dbReference type="InterPro" id="IPR009057">
    <property type="entry name" value="Homeodomain-like_sf"/>
</dbReference>
<feature type="domain" description="Sigma-54 factor interaction" evidence="6">
    <location>
        <begin position="212"/>
        <end position="443"/>
    </location>
</feature>
<dbReference type="CDD" id="cd00130">
    <property type="entry name" value="PAS"/>
    <property type="match status" value="1"/>
</dbReference>
<keyword evidence="4" id="KW-0238">DNA-binding</keyword>
<dbReference type="GO" id="GO:0043565">
    <property type="term" value="F:sequence-specific DNA binding"/>
    <property type="evidence" value="ECO:0007669"/>
    <property type="project" value="InterPro"/>
</dbReference>
<dbReference type="FunFam" id="3.40.50.300:FF:000006">
    <property type="entry name" value="DNA-binding transcriptional regulator NtrC"/>
    <property type="match status" value="1"/>
</dbReference>
<dbReference type="PROSITE" id="PS50112">
    <property type="entry name" value="PAS"/>
    <property type="match status" value="1"/>
</dbReference>
<dbReference type="SUPFAM" id="SSF52540">
    <property type="entry name" value="P-loop containing nucleoside triphosphate hydrolases"/>
    <property type="match status" value="1"/>
</dbReference>
<dbReference type="Gene3D" id="3.40.50.300">
    <property type="entry name" value="P-loop containing nucleotide triphosphate hydrolases"/>
    <property type="match status" value="1"/>
</dbReference>
<dbReference type="InterPro" id="IPR058031">
    <property type="entry name" value="AAA_lid_NorR"/>
</dbReference>
<dbReference type="Pfam" id="PF25601">
    <property type="entry name" value="AAA_lid_14"/>
    <property type="match status" value="1"/>
</dbReference>
<dbReference type="GO" id="GO:0006355">
    <property type="term" value="P:regulation of DNA-templated transcription"/>
    <property type="evidence" value="ECO:0007669"/>
    <property type="project" value="InterPro"/>
</dbReference>
<dbReference type="CDD" id="cd00009">
    <property type="entry name" value="AAA"/>
    <property type="match status" value="1"/>
</dbReference>
<evidence type="ECO:0000259" key="7">
    <source>
        <dbReference type="PROSITE" id="PS50112"/>
    </source>
</evidence>
<evidence type="ECO:0000256" key="5">
    <source>
        <dbReference type="ARBA" id="ARBA00023163"/>
    </source>
</evidence>
<dbReference type="Pfam" id="PF02954">
    <property type="entry name" value="HTH_8"/>
    <property type="match status" value="1"/>
</dbReference>
<dbReference type="PANTHER" id="PTHR32071">
    <property type="entry name" value="TRANSCRIPTIONAL REGULATORY PROTEIN"/>
    <property type="match status" value="1"/>
</dbReference>
<dbReference type="SUPFAM" id="SSF46689">
    <property type="entry name" value="Homeodomain-like"/>
    <property type="match status" value="1"/>
</dbReference>
<dbReference type="InterPro" id="IPR003593">
    <property type="entry name" value="AAA+_ATPase"/>
</dbReference>
<dbReference type="Proteomes" id="UP000239549">
    <property type="component" value="Unassembled WGS sequence"/>
</dbReference>
<evidence type="ECO:0000256" key="2">
    <source>
        <dbReference type="ARBA" id="ARBA00022840"/>
    </source>
</evidence>
<protein>
    <submittedName>
        <fullName evidence="8">Formate hydrogenlyase transcriptional activator</fullName>
    </submittedName>
</protein>
<keyword evidence="1" id="KW-0547">Nucleotide-binding</keyword>
<dbReference type="PROSITE" id="PS00688">
    <property type="entry name" value="SIGMA54_INTERACT_3"/>
    <property type="match status" value="1"/>
</dbReference>
<dbReference type="Gene3D" id="1.10.10.60">
    <property type="entry name" value="Homeodomain-like"/>
    <property type="match status" value="1"/>
</dbReference>
<dbReference type="NCBIfam" id="TIGR00229">
    <property type="entry name" value="sensory_box"/>
    <property type="match status" value="1"/>
</dbReference>
<keyword evidence="2" id="KW-0067">ATP-binding</keyword>
<proteinExistence type="predicted"/>
<sequence>MNIFQVKNNDSTSAFLIGAGERGLEYGNGANLLETEMVTSWFKLFFGNARDIILLIRRDGRIVEANDSAVKAYGYGRDKLLLMSIYDLRARETLPLVESQMEQAGRNGILFETIHQRVDGCTFHVEVSSQGIMIGEEYALLSIIRDITARKRIRDNPPGTNAQLEASYGKKTAKEGRKEKIKDEAAATAKITKRESGLNKKAVAQGKGLLEIVIASEEMKALFKQAKKYHQDRSIPVLIQGETGTGKEVIAQYIHYGDFNVAEPFIDVNCAALTASLFESELFGYESGSFTGGLPMGQKGKLDLASGGTIFFDEITELPIELQAKLLRVIQEKEFYRVGGLRKIRTNIRIICATNENINKKASEGLFRKDLYYRLNVGHLSLPPLRERKEEILPLVTKFLIDFSKKREKKFVKISDSAARLLLSYNWPGNIRELRNVMEWVTLMYDESVLEPAHLGILQQKDNVSQGVDGYIPAVNPDNFTLPAEGLDLERFINNIVSQALEIHKGNKTKAARYLGISRRSLQCRVERINKVLYNK</sequence>
<dbReference type="InterPro" id="IPR002197">
    <property type="entry name" value="HTH_Fis"/>
</dbReference>
<keyword evidence="5" id="KW-0804">Transcription</keyword>
<comment type="caution">
    <text evidence="8">The sequence shown here is derived from an EMBL/GenBank/DDBJ whole genome shotgun (WGS) entry which is preliminary data.</text>
</comment>
<dbReference type="InterPro" id="IPR025944">
    <property type="entry name" value="Sigma_54_int_dom_CS"/>
</dbReference>
<dbReference type="PROSITE" id="PS00676">
    <property type="entry name" value="SIGMA54_INTERACT_2"/>
    <property type="match status" value="1"/>
</dbReference>
<dbReference type="InterPro" id="IPR035965">
    <property type="entry name" value="PAS-like_dom_sf"/>
</dbReference>
<dbReference type="Gene3D" id="1.10.8.60">
    <property type="match status" value="1"/>
</dbReference>
<dbReference type="InterPro" id="IPR000014">
    <property type="entry name" value="PAS"/>
</dbReference>
<dbReference type="GO" id="GO:0005524">
    <property type="term" value="F:ATP binding"/>
    <property type="evidence" value="ECO:0007669"/>
    <property type="project" value="UniProtKB-KW"/>
</dbReference>
<name>A0A2L2XBC3_9FIRM</name>
<dbReference type="Pfam" id="PF00158">
    <property type="entry name" value="Sigma54_activat"/>
    <property type="match status" value="1"/>
</dbReference>
<dbReference type="InterPro" id="IPR025943">
    <property type="entry name" value="Sigma_54_int_dom_ATP-bd_2"/>
</dbReference>
<reference evidence="9" key="1">
    <citation type="submission" date="2018-02" db="EMBL/GenBank/DDBJ databases">
        <title>Genome sequence of Desulfocucumis palustris strain NAW-5.</title>
        <authorList>
            <person name="Watanabe M."/>
            <person name="Kojima H."/>
            <person name="Fukui M."/>
        </authorList>
    </citation>
    <scope>NUCLEOTIDE SEQUENCE [LARGE SCALE GENOMIC DNA]</scope>
    <source>
        <strain evidence="9">NAW-5</strain>
    </source>
</reference>